<comment type="subcellular location">
    <subcellularLocation>
        <location evidence="1">Nucleus</location>
    </subcellularLocation>
</comment>
<evidence type="ECO:0000256" key="1">
    <source>
        <dbReference type="ARBA" id="ARBA00004123"/>
    </source>
</evidence>
<dbReference type="InterPro" id="IPR033467">
    <property type="entry name" value="Tesmin/TSO1-like_CXC"/>
</dbReference>
<proteinExistence type="inferred from homology"/>
<dbReference type="InterPro" id="IPR028307">
    <property type="entry name" value="Lin-54_fam"/>
</dbReference>
<protein>
    <recommendedName>
        <fullName evidence="5">CRC domain-containing protein</fullName>
    </recommendedName>
</protein>
<evidence type="ECO:0000259" key="5">
    <source>
        <dbReference type="PROSITE" id="PS51634"/>
    </source>
</evidence>
<gene>
    <name evidence="6" type="ORF">TTEB3V08_LOCUS8850</name>
</gene>
<feature type="compositionally biased region" description="Low complexity" evidence="4">
    <location>
        <begin position="633"/>
        <end position="672"/>
    </location>
</feature>
<dbReference type="PANTHER" id="PTHR12446">
    <property type="entry name" value="TESMIN/TSO1-RELATED"/>
    <property type="match status" value="1"/>
</dbReference>
<sequence>MPASATGGAKPAAEVRAIVETLDLDGSVLGDGDFSALSLSHTNDQYTSSELERLVNIQAELEELSTAEEQDIGGSGDGLTVEGEDVEVSDTSTTFEHGQGDSILEHSPETILPDVLEGTGTEMDVHQVRIASPPTKVLETVKRPVSSQQPLVSTSLLYSSAAGTKSSQVTGSSIVVIQSPTSSNPSGIASGAPTHLTFSGGQLLGKISGMSNLTTIGSMPQFQSLGQTLVTAKSADGNIVQLRPASISRSITATNTTGITNPGTIQGIRPLQTTIKRPGTSLSAPMRNVYAKVIIGNHSGQVNQGQPFMISTSQSGIGEATFTNRQSVKLINTSGGTQGTAILGTPPKAITLSQAQQMGLLSPSKLQQILPSSANKQSIILNKLVASPGKSNATKITMVPSSTVMKSPAKILPAPVGSITQLKPTSTLASGPTLSVAATSASTTFRPLNSPQKVIIRQSALKSGTVLTSSGTGQMIRIPATQNIIGTLPGGKQVQYVRLVSTANSSTANVVSHTKPRTTTVFPVNAVTGVSAPKPVAITTVRNQPQALKVVPIAPATSAIRTVVPKPTTTTQSSQRILIPTSTPATQLRAAPSVTTLSASGVNQLMPGTTILQSSTGNYVMLPAQYIQQIQNQQANQQQQQQQHVSVPPSLPPASSQSSSSSSQSPPDSTMSGTDSHSLSRSSATRTTVEPNGIRPRKPCNCTKSQCLKLYCDCFANGEFCHMCNCNNCYNNLEHEEDRQRAIKSCLERNSNAFRPKIGKGVVGDERRHNKGCNCKRSGCLKNYCECYEAKISCSHNCKCVGCRNVEELCEKKSLRDLADAAEVSVQQHVAVKSKLSAHIESIASRSNTASGAKSAGRLHPPVMVISMLLELAVELSVMWPLVHFPALLQSVFLLCVLPGVAQYSGIVPVLPWTPLLWIFLGVACKEAWTGDESRWAGNWFWR</sequence>
<dbReference type="Pfam" id="PF03638">
    <property type="entry name" value="TCR"/>
    <property type="match status" value="2"/>
</dbReference>
<dbReference type="PROSITE" id="PS51634">
    <property type="entry name" value="CRC"/>
    <property type="match status" value="1"/>
</dbReference>
<organism evidence="6">
    <name type="scientific">Timema tahoe</name>
    <dbReference type="NCBI Taxonomy" id="61484"/>
    <lineage>
        <taxon>Eukaryota</taxon>
        <taxon>Metazoa</taxon>
        <taxon>Ecdysozoa</taxon>
        <taxon>Arthropoda</taxon>
        <taxon>Hexapoda</taxon>
        <taxon>Insecta</taxon>
        <taxon>Pterygota</taxon>
        <taxon>Neoptera</taxon>
        <taxon>Polyneoptera</taxon>
        <taxon>Phasmatodea</taxon>
        <taxon>Timematodea</taxon>
        <taxon>Timematoidea</taxon>
        <taxon>Timematidae</taxon>
        <taxon>Timema</taxon>
    </lineage>
</organism>
<dbReference type="PANTHER" id="PTHR12446:SF34">
    <property type="entry name" value="PROTEIN LIN-54 HOMOLOG"/>
    <property type="match status" value="1"/>
</dbReference>
<feature type="compositionally biased region" description="Polar residues" evidence="4">
    <location>
        <begin position="673"/>
        <end position="690"/>
    </location>
</feature>
<dbReference type="SMART" id="SM01114">
    <property type="entry name" value="CXC"/>
    <property type="match status" value="2"/>
</dbReference>
<evidence type="ECO:0000256" key="3">
    <source>
        <dbReference type="ARBA" id="ARBA00023242"/>
    </source>
</evidence>
<dbReference type="AlphaFoldDB" id="A0A7R9IM39"/>
<feature type="region of interest" description="Disordered" evidence="4">
    <location>
        <begin position="633"/>
        <end position="692"/>
    </location>
</feature>
<comment type="similarity">
    <text evidence="2">Belongs to the lin-54 family.</text>
</comment>
<evidence type="ECO:0000256" key="4">
    <source>
        <dbReference type="SAM" id="MobiDB-lite"/>
    </source>
</evidence>
<dbReference type="EMBL" id="OE004183">
    <property type="protein sequence ID" value="CAD7460934.1"/>
    <property type="molecule type" value="Genomic_DNA"/>
</dbReference>
<keyword evidence="3" id="KW-0539">Nucleus</keyword>
<dbReference type="GO" id="GO:0005634">
    <property type="term" value="C:nucleus"/>
    <property type="evidence" value="ECO:0007669"/>
    <property type="project" value="UniProtKB-SubCell"/>
</dbReference>
<feature type="domain" description="CRC" evidence="5">
    <location>
        <begin position="696"/>
        <end position="808"/>
    </location>
</feature>
<dbReference type="GO" id="GO:0006355">
    <property type="term" value="P:regulation of DNA-templated transcription"/>
    <property type="evidence" value="ECO:0007669"/>
    <property type="project" value="TreeGrafter"/>
</dbReference>
<name>A0A7R9IM39_9NEOP</name>
<reference evidence="6" key="1">
    <citation type="submission" date="2020-11" db="EMBL/GenBank/DDBJ databases">
        <authorList>
            <person name="Tran Van P."/>
        </authorList>
    </citation>
    <scope>NUCLEOTIDE SEQUENCE</scope>
</reference>
<evidence type="ECO:0000313" key="6">
    <source>
        <dbReference type="EMBL" id="CAD7460934.1"/>
    </source>
</evidence>
<accession>A0A7R9IM39</accession>
<dbReference type="InterPro" id="IPR005172">
    <property type="entry name" value="CRC"/>
</dbReference>
<evidence type="ECO:0000256" key="2">
    <source>
        <dbReference type="ARBA" id="ARBA00007267"/>
    </source>
</evidence>